<name>A0AAW4N8F4_9BACT</name>
<comment type="caution">
    <text evidence="1">The sequence shown here is derived from an EMBL/GenBank/DDBJ whole genome shotgun (WGS) entry which is preliminary data.</text>
</comment>
<sequence length="378" mass="44268">MNTKLIAMYLPQYHCIPENDKFWGKGFTDWVTVKKANPLFKGHRQPRVPLNCNYYDLSKKENVAWQAKLAKEAGIYGFGVYHYWFNNDTNILTKPAELMRDNNDIDINYFLAWDNGNWKRSWSNVSGNAWSPLADVDKQHKGPEILIPYILGKEKDWENHYNYLRTHFLKSKYIKKDNKPIFIIFNYSNEIAEMNKYWDELAKKDGFDGVYIIYRNLYSGGFKNKSIIPSSLYTFNYEPSHNGWFTTNLAQRIVRKSKKILGVGQNQQSTYFTYNYDKIWKDILTKAENENNRPNIYHGAFVDYDDSPRRGNRGGRIVLGATPEKFASYVKRIMDISQKQGKEFVFLTAWNEWGEGAYLEPDTVTGNAYLDALKKVLL</sequence>
<dbReference type="Pfam" id="PF14307">
    <property type="entry name" value="Glyco_tran_WbsX"/>
    <property type="match status" value="1"/>
</dbReference>
<keyword evidence="1" id="KW-0378">Hydrolase</keyword>
<dbReference type="PANTHER" id="PTHR41244:SF1">
    <property type="entry name" value="GLYCOSYLTRANSFERASE"/>
    <property type="match status" value="1"/>
</dbReference>
<accession>A0AAW4N8F4</accession>
<reference evidence="1" key="1">
    <citation type="submission" date="2021-06" db="EMBL/GenBank/DDBJ databases">
        <title>Collection of gut derived symbiotic bacterial strains cultured from healthy donors.</title>
        <authorList>
            <person name="Lin H."/>
            <person name="Littmann E."/>
            <person name="Pamer E.G."/>
        </authorList>
    </citation>
    <scope>NUCLEOTIDE SEQUENCE</scope>
    <source>
        <strain evidence="1">MSK.21.74</strain>
    </source>
</reference>
<dbReference type="RefSeq" id="WP_217745076.1">
    <property type="nucleotide sequence ID" value="NZ_JAHOEI010000064.1"/>
</dbReference>
<dbReference type="PANTHER" id="PTHR41244">
    <property type="entry name" value="RHAMNAN SYNTHESIS F"/>
    <property type="match status" value="1"/>
</dbReference>
<dbReference type="Proteomes" id="UP001196765">
    <property type="component" value="Unassembled WGS sequence"/>
</dbReference>
<dbReference type="CDD" id="cd11579">
    <property type="entry name" value="Glyco_tran_WbsX"/>
    <property type="match status" value="1"/>
</dbReference>
<proteinExistence type="predicted"/>
<dbReference type="EMBL" id="JAHOEI010000064">
    <property type="protein sequence ID" value="MBV3388662.1"/>
    <property type="molecule type" value="Genomic_DNA"/>
</dbReference>
<protein>
    <submittedName>
        <fullName evidence="1">Glycoside hydrolase family 99-like domain-containing protein</fullName>
    </submittedName>
</protein>
<dbReference type="InterPro" id="IPR032719">
    <property type="entry name" value="WbsX"/>
</dbReference>
<evidence type="ECO:0000313" key="1">
    <source>
        <dbReference type="EMBL" id="MBV3388662.1"/>
    </source>
</evidence>
<dbReference type="AlphaFoldDB" id="A0AAW4N8F4"/>
<organism evidence="1 2">
    <name type="scientific">Segatella copri</name>
    <dbReference type="NCBI Taxonomy" id="165179"/>
    <lineage>
        <taxon>Bacteria</taxon>
        <taxon>Pseudomonadati</taxon>
        <taxon>Bacteroidota</taxon>
        <taxon>Bacteroidia</taxon>
        <taxon>Bacteroidales</taxon>
        <taxon>Prevotellaceae</taxon>
        <taxon>Segatella</taxon>
    </lineage>
</organism>
<evidence type="ECO:0000313" key="2">
    <source>
        <dbReference type="Proteomes" id="UP001196765"/>
    </source>
</evidence>
<gene>
    <name evidence="1" type="ORF">KSW82_13045</name>
</gene>
<dbReference type="GO" id="GO:0016787">
    <property type="term" value="F:hydrolase activity"/>
    <property type="evidence" value="ECO:0007669"/>
    <property type="project" value="UniProtKB-KW"/>
</dbReference>